<proteinExistence type="predicted"/>
<organism evidence="1 2">
    <name type="scientific">Pyronema omphalodes (strain CBS 100304)</name>
    <name type="common">Pyronema confluens</name>
    <dbReference type="NCBI Taxonomy" id="1076935"/>
    <lineage>
        <taxon>Eukaryota</taxon>
        <taxon>Fungi</taxon>
        <taxon>Dikarya</taxon>
        <taxon>Ascomycota</taxon>
        <taxon>Pezizomycotina</taxon>
        <taxon>Pezizomycetes</taxon>
        <taxon>Pezizales</taxon>
        <taxon>Pyronemataceae</taxon>
        <taxon>Pyronema</taxon>
    </lineage>
</organism>
<evidence type="ECO:0000313" key="2">
    <source>
        <dbReference type="Proteomes" id="UP000018144"/>
    </source>
</evidence>
<dbReference type="AlphaFoldDB" id="U4LAW0"/>
<dbReference type="Proteomes" id="UP000018144">
    <property type="component" value="Unassembled WGS sequence"/>
</dbReference>
<reference evidence="1 2" key="1">
    <citation type="journal article" date="2013" name="PLoS Genet.">
        <title>The genome and development-dependent transcriptomes of Pyronema confluens: a window into fungal evolution.</title>
        <authorList>
            <person name="Traeger S."/>
            <person name="Altegoer F."/>
            <person name="Freitag M."/>
            <person name="Gabaldon T."/>
            <person name="Kempken F."/>
            <person name="Kumar A."/>
            <person name="Marcet-Houben M."/>
            <person name="Poggeler S."/>
            <person name="Stajich J.E."/>
            <person name="Nowrousian M."/>
        </authorList>
    </citation>
    <scope>NUCLEOTIDE SEQUENCE [LARGE SCALE GENOMIC DNA]</scope>
    <source>
        <strain evidence="2">CBS 100304</strain>
        <tissue evidence="1">Vegetative mycelium</tissue>
    </source>
</reference>
<dbReference type="EMBL" id="HF936373">
    <property type="protein sequence ID" value="CCX16266.1"/>
    <property type="molecule type" value="Genomic_DNA"/>
</dbReference>
<keyword evidence="2" id="KW-1185">Reference proteome</keyword>
<evidence type="ECO:0000313" key="1">
    <source>
        <dbReference type="EMBL" id="CCX16266.1"/>
    </source>
</evidence>
<accession>U4LAW0</accession>
<sequence>MLPDCRARSDRRYQICRLSRADREPRWHLIKIPRTSEQGYLISPARPHSRFMLHCHGFSSLAFFLASLSTRTFTRTFKGHQKPQMPRWIFLGFDHVGFAGLF</sequence>
<name>U4LAW0_PYROM</name>
<protein>
    <submittedName>
        <fullName evidence="1">Uncharacterized protein</fullName>
    </submittedName>
</protein>
<gene>
    <name evidence="1" type="ORF">PCON_02862</name>
</gene>